<sequence length="299" mass="32401">MLNSQNLWVTLAALLVIIAIPDVASYSKYGRSCKDIGCRKDEVCVIAEDPCTVSSDKCGFYPTCKKTSNSESSCSSIICDKNEYCRTENDVPKCVSKVSSNGFQSAGVDVVNGQQVSNSDTNKHTNTNSNPYANANAPPAPADPVPGGTGYHQVNTGTNIGYPPYPSNVGSSNNNNGYPPYPSTNQGNHPRTDNLGYPPYPTMNRMPQPGQGYPGQGYPPYPGQSGYPQAGYPQQQYPNGQRYPVGQYPGYQNYPNQNHRGYSYNSNSVYRKNGSNIGQSASFTTVCLITLSLILYNRS</sequence>
<dbReference type="Proteomes" id="UP000694924">
    <property type="component" value="Unplaced"/>
</dbReference>
<evidence type="ECO:0000313" key="4">
    <source>
        <dbReference type="RefSeq" id="XP_015180218.1"/>
    </source>
</evidence>
<feature type="compositionally biased region" description="Low complexity" evidence="1">
    <location>
        <begin position="126"/>
        <end position="137"/>
    </location>
</feature>
<keyword evidence="4 5" id="KW-0418">Kinase</keyword>
<dbReference type="GO" id="GO:0016301">
    <property type="term" value="F:kinase activity"/>
    <property type="evidence" value="ECO:0007669"/>
    <property type="project" value="UniProtKB-KW"/>
</dbReference>
<name>A0ABM1IJ33_POLDO</name>
<accession>A0ABM1IJ33</accession>
<feature type="compositionally biased region" description="Low complexity" evidence="1">
    <location>
        <begin position="167"/>
        <end position="178"/>
    </location>
</feature>
<evidence type="ECO:0000256" key="1">
    <source>
        <dbReference type="SAM" id="MobiDB-lite"/>
    </source>
</evidence>
<reference evidence="4 5" key="1">
    <citation type="submission" date="2025-05" db="UniProtKB">
        <authorList>
            <consortium name="RefSeq"/>
        </authorList>
    </citation>
    <scope>IDENTIFICATION</scope>
    <source>
        <tissue evidence="4 5">Whole body</tissue>
    </source>
</reference>
<keyword evidence="4 5" id="KW-0808">Transferase</keyword>
<dbReference type="PANTHER" id="PTHR39956:SF1">
    <property type="entry name" value="GH09530P-RELATED"/>
    <property type="match status" value="1"/>
</dbReference>
<protein>
    <submittedName>
        <fullName evidence="4 5">Probable serine/threonine-protein kinase clkA isoform X1</fullName>
    </submittedName>
</protein>
<dbReference type="RefSeq" id="XP_015180221.1">
    <property type="nucleotide sequence ID" value="XM_015324735.1"/>
</dbReference>
<gene>
    <name evidence="4 5 6" type="primary">LOC107068398</name>
</gene>
<organism evidence="3 5">
    <name type="scientific">Polistes dominula</name>
    <name type="common">European paper wasp</name>
    <name type="synonym">Vespa dominula</name>
    <dbReference type="NCBI Taxonomy" id="743375"/>
    <lineage>
        <taxon>Eukaryota</taxon>
        <taxon>Metazoa</taxon>
        <taxon>Ecdysozoa</taxon>
        <taxon>Arthropoda</taxon>
        <taxon>Hexapoda</taxon>
        <taxon>Insecta</taxon>
        <taxon>Pterygota</taxon>
        <taxon>Neoptera</taxon>
        <taxon>Endopterygota</taxon>
        <taxon>Hymenoptera</taxon>
        <taxon>Apocrita</taxon>
        <taxon>Aculeata</taxon>
        <taxon>Vespoidea</taxon>
        <taxon>Vespidae</taxon>
        <taxon>Polistinae</taxon>
        <taxon>Polistini</taxon>
        <taxon>Polistes</taxon>
    </lineage>
</organism>
<dbReference type="RefSeq" id="XP_015180220.1">
    <property type="nucleotide sequence ID" value="XM_015324734.1"/>
</dbReference>
<evidence type="ECO:0000313" key="5">
    <source>
        <dbReference type="RefSeq" id="XP_015180220.1"/>
    </source>
</evidence>
<feature type="chain" id="PRO_5045022440" evidence="2">
    <location>
        <begin position="26"/>
        <end position="299"/>
    </location>
</feature>
<feature type="region of interest" description="Disordered" evidence="1">
    <location>
        <begin position="114"/>
        <end position="233"/>
    </location>
</feature>
<dbReference type="RefSeq" id="XP_015180218.1">
    <property type="nucleotide sequence ID" value="XM_015324732.1"/>
</dbReference>
<evidence type="ECO:0000256" key="2">
    <source>
        <dbReference type="SAM" id="SignalP"/>
    </source>
</evidence>
<evidence type="ECO:0000313" key="6">
    <source>
        <dbReference type="RefSeq" id="XP_015180221.1"/>
    </source>
</evidence>
<keyword evidence="2" id="KW-0732">Signal</keyword>
<dbReference type="PANTHER" id="PTHR39956">
    <property type="entry name" value="GH09530P-RELATED"/>
    <property type="match status" value="1"/>
</dbReference>
<evidence type="ECO:0000313" key="3">
    <source>
        <dbReference type="Proteomes" id="UP000694924"/>
    </source>
</evidence>
<feature type="signal peptide" evidence="2">
    <location>
        <begin position="1"/>
        <end position="25"/>
    </location>
</feature>
<dbReference type="GeneID" id="107068398"/>
<feature type="compositionally biased region" description="Low complexity" evidence="1">
    <location>
        <begin position="223"/>
        <end position="233"/>
    </location>
</feature>
<keyword evidence="3" id="KW-1185">Reference proteome</keyword>
<proteinExistence type="predicted"/>